<gene>
    <name evidence="1" type="ORF">PHYBOEH_010240</name>
</gene>
<dbReference type="EMBL" id="JAGDFL010000697">
    <property type="protein sequence ID" value="KAG7382791.1"/>
    <property type="molecule type" value="Genomic_DNA"/>
</dbReference>
<proteinExistence type="predicted"/>
<dbReference type="Proteomes" id="UP000693981">
    <property type="component" value="Unassembled WGS sequence"/>
</dbReference>
<keyword evidence="2" id="KW-1185">Reference proteome</keyword>
<accession>A0A8T1VNQ7</accession>
<reference evidence="1" key="1">
    <citation type="submission" date="2021-02" db="EMBL/GenBank/DDBJ databases">
        <authorList>
            <person name="Palmer J.M."/>
        </authorList>
    </citation>
    <scope>NUCLEOTIDE SEQUENCE</scope>
    <source>
        <strain evidence="1">SCRP23</strain>
    </source>
</reference>
<name>A0A8T1VNQ7_9STRA</name>
<organism evidence="1 2">
    <name type="scientific">Phytophthora boehmeriae</name>
    <dbReference type="NCBI Taxonomy" id="109152"/>
    <lineage>
        <taxon>Eukaryota</taxon>
        <taxon>Sar</taxon>
        <taxon>Stramenopiles</taxon>
        <taxon>Oomycota</taxon>
        <taxon>Peronosporomycetes</taxon>
        <taxon>Peronosporales</taxon>
        <taxon>Peronosporaceae</taxon>
        <taxon>Phytophthora</taxon>
    </lineage>
</organism>
<protein>
    <submittedName>
        <fullName evidence="1">Uncharacterized protein</fullName>
    </submittedName>
</protein>
<evidence type="ECO:0000313" key="2">
    <source>
        <dbReference type="Proteomes" id="UP000693981"/>
    </source>
</evidence>
<evidence type="ECO:0000313" key="1">
    <source>
        <dbReference type="EMBL" id="KAG7382791.1"/>
    </source>
</evidence>
<feature type="non-terminal residue" evidence="1">
    <location>
        <position position="59"/>
    </location>
</feature>
<dbReference type="AlphaFoldDB" id="A0A8T1VNQ7"/>
<sequence>MDPRASPLASGHSSLYNIGDILNLSSSMDLLNDDEFESTMMMLDNAGSIYSTSSPIAFR</sequence>
<comment type="caution">
    <text evidence="1">The sequence shown here is derived from an EMBL/GenBank/DDBJ whole genome shotgun (WGS) entry which is preliminary data.</text>
</comment>